<dbReference type="InterPro" id="IPR004045">
    <property type="entry name" value="Glutathione_S-Trfase_N"/>
</dbReference>
<protein>
    <recommendedName>
        <fullName evidence="6">Glutathione transferase</fullName>
    </recommendedName>
</protein>
<evidence type="ECO:0000313" key="4">
    <source>
        <dbReference type="EMBL" id="CAK9013879.1"/>
    </source>
</evidence>
<evidence type="ECO:0008006" key="6">
    <source>
        <dbReference type="Google" id="ProtNLM"/>
    </source>
</evidence>
<evidence type="ECO:0000259" key="3">
    <source>
        <dbReference type="PROSITE" id="PS50405"/>
    </source>
</evidence>
<dbReference type="PROSITE" id="PS50405">
    <property type="entry name" value="GST_CTER"/>
    <property type="match status" value="1"/>
</dbReference>
<evidence type="ECO:0000256" key="1">
    <source>
        <dbReference type="SAM" id="MobiDB-lite"/>
    </source>
</evidence>
<gene>
    <name evidence="4" type="ORF">CCMP2556_LOCUS11467</name>
</gene>
<name>A0ABP0JHR0_9DINO</name>
<dbReference type="Pfam" id="PF14497">
    <property type="entry name" value="GST_C_3"/>
    <property type="match status" value="1"/>
</dbReference>
<dbReference type="Pfam" id="PF12733">
    <property type="entry name" value="Cadherin-like"/>
    <property type="match status" value="1"/>
</dbReference>
<feature type="region of interest" description="Disordered" evidence="1">
    <location>
        <begin position="766"/>
        <end position="786"/>
    </location>
</feature>
<dbReference type="InterPro" id="IPR025883">
    <property type="entry name" value="Cadherin-like_domain"/>
</dbReference>
<feature type="domain" description="GST C-terminal" evidence="3">
    <location>
        <begin position="83"/>
        <end position="211"/>
    </location>
</feature>
<dbReference type="Gene3D" id="3.40.30.10">
    <property type="entry name" value="Glutaredoxin"/>
    <property type="match status" value="1"/>
</dbReference>
<reference evidence="4 5" key="1">
    <citation type="submission" date="2024-02" db="EMBL/GenBank/DDBJ databases">
        <authorList>
            <person name="Chen Y."/>
            <person name="Shah S."/>
            <person name="Dougan E. K."/>
            <person name="Thang M."/>
            <person name="Chan C."/>
        </authorList>
    </citation>
    <scope>NUCLEOTIDE SEQUENCE [LARGE SCALE GENOMIC DNA]</scope>
</reference>
<keyword evidence="5" id="KW-1185">Reference proteome</keyword>
<dbReference type="InterPro" id="IPR036282">
    <property type="entry name" value="Glutathione-S-Trfase_C_sf"/>
</dbReference>
<dbReference type="CDD" id="cd03039">
    <property type="entry name" value="GST_N_Sigma_like"/>
    <property type="match status" value="1"/>
</dbReference>
<proteinExistence type="predicted"/>
<dbReference type="SUPFAM" id="SSF47616">
    <property type="entry name" value="GST C-terminal domain-like"/>
    <property type="match status" value="1"/>
</dbReference>
<dbReference type="InterPro" id="IPR010987">
    <property type="entry name" value="Glutathione-S-Trfase_C-like"/>
</dbReference>
<organism evidence="4 5">
    <name type="scientific">Durusdinium trenchii</name>
    <dbReference type="NCBI Taxonomy" id="1381693"/>
    <lineage>
        <taxon>Eukaryota</taxon>
        <taxon>Sar</taxon>
        <taxon>Alveolata</taxon>
        <taxon>Dinophyceae</taxon>
        <taxon>Suessiales</taxon>
        <taxon>Symbiodiniaceae</taxon>
        <taxon>Durusdinium</taxon>
    </lineage>
</organism>
<dbReference type="InterPro" id="IPR050213">
    <property type="entry name" value="GST_superfamily"/>
</dbReference>
<comment type="caution">
    <text evidence="4">The sequence shown here is derived from an EMBL/GenBank/DDBJ whole genome shotgun (WGS) entry which is preliminary data.</text>
</comment>
<dbReference type="Proteomes" id="UP001642484">
    <property type="component" value="Unassembled WGS sequence"/>
</dbReference>
<dbReference type="PANTHER" id="PTHR11571:SF150">
    <property type="entry name" value="GLUTATHIONE S-TRANSFERASE"/>
    <property type="match status" value="1"/>
</dbReference>
<accession>A0ABP0JHR0</accession>
<dbReference type="InterPro" id="IPR004046">
    <property type="entry name" value="GST_C"/>
</dbReference>
<dbReference type="EMBL" id="CAXAMN010005458">
    <property type="protein sequence ID" value="CAK9013879.1"/>
    <property type="molecule type" value="Genomic_DNA"/>
</dbReference>
<dbReference type="PROSITE" id="PS50404">
    <property type="entry name" value="GST_NTER"/>
    <property type="match status" value="1"/>
</dbReference>
<dbReference type="PANTHER" id="PTHR11571">
    <property type="entry name" value="GLUTATHIONE S-TRANSFERASE"/>
    <property type="match status" value="1"/>
</dbReference>
<feature type="domain" description="GST N-terminal" evidence="2">
    <location>
        <begin position="2"/>
        <end position="81"/>
    </location>
</feature>
<evidence type="ECO:0000259" key="2">
    <source>
        <dbReference type="PROSITE" id="PS50404"/>
    </source>
</evidence>
<dbReference type="SUPFAM" id="SSF52833">
    <property type="entry name" value="Thioredoxin-like"/>
    <property type="match status" value="1"/>
</dbReference>
<sequence>MTALRLSYLPFRAMAETTRFIFRFGGISYQDEVVWGRVFADRRREGEYPFDKVPVLYINGRAVAQSGSIARYAAKVAGCYPAEPALCALNDAVFEMAQELCTIKPMINCYTGPEFEQVKRWYFGSLPQHLMNLEAQLEAATRSGGNFYGGSTPSHGDFNVYHHLANARLVEPQCIPDTYQLVQWMELMESLPAMKAYLEERPKLVGIGTDPGLLDKAPKTACQDGDEANRLLRQRDPEGRALLVEGQLWAEVWISLSVSSFDARLVLFASYKLKSAPLRRTTSTAPVLVKPKYSTRVSNLEIGASGGLESAVLISAAIFQGVCFWFSPAAQNEVVPGEEGGDDVQEGLQQYLVHVDGHTKEVDLTVTADDPEATITIHADQVTTGNDTINIPVKMHDNDHLEVGEPPQWSRSVSIQMESADGEKTMTYTVEIKQQVSKYSYLLNLSLDNSSCYEMPVFKKNVTEYKCVFWWEKVESPRIIATMDPVNCPDCLLLVPSPLEFPKSHLSLTYQTQKKRVWESEKVWTREFLYGEYHTIPFQVLSADKFSHTTYHVYLERDAPWWMKAATTRLISSWATILATSMAVFSASNFVALTRQIQFMDLTTEIQGTPDVYNQFAEHLKGFNFDPTPWLPDMGLPSLEDVKELRDKMIQNIKDAFSVGDMKKSGTLVLQYCYALRVEGRLGGNGILYSHPDGTKLLMDSLRSISKSSMFKATSTADEEEKEEERRLDAPMLRPKNGNVTTLRLRGLRHYPGDISGDAESLRSLKEVTSRRLDGEDDEKDDEKVDGPDSAMLVVQWTSAQWKAFIKKIKAANVTEDDFQEAYDKIPCLMHPMKDVVPFLYLMHELELLRSFVSSRREVADDAYLHRYLPADVPVRLHFGGWLLDVLSDGHEEKPAQGEVAGARLLVHFRLGLWLDWLHQERSKDDRTARSLIRRVALRRPICRGCCGVLRAAA</sequence>
<dbReference type="Gene3D" id="1.20.1050.10">
    <property type="match status" value="1"/>
</dbReference>
<dbReference type="InterPro" id="IPR036249">
    <property type="entry name" value="Thioredoxin-like_sf"/>
</dbReference>
<evidence type="ECO:0000313" key="5">
    <source>
        <dbReference type="Proteomes" id="UP001642484"/>
    </source>
</evidence>